<feature type="compositionally biased region" description="Acidic residues" evidence="5">
    <location>
        <begin position="454"/>
        <end position="484"/>
    </location>
</feature>
<dbReference type="PANTHER" id="PTHR30408">
    <property type="entry name" value="TYPE-1 RESTRICTION ENZYME ECOKI SPECIFICITY PROTEIN"/>
    <property type="match status" value="1"/>
</dbReference>
<dbReference type="Gene3D" id="3.90.220.20">
    <property type="entry name" value="DNA methylase specificity domains"/>
    <property type="match status" value="2"/>
</dbReference>
<keyword evidence="2" id="KW-0680">Restriction system</keyword>
<dbReference type="Gene3D" id="1.10.287.1120">
    <property type="entry name" value="Bipartite methylase S protein"/>
    <property type="match status" value="1"/>
</dbReference>
<dbReference type="RefSeq" id="WP_095645473.1">
    <property type="nucleotide sequence ID" value="NZ_LMVP01000514.1"/>
</dbReference>
<evidence type="ECO:0000256" key="3">
    <source>
        <dbReference type="ARBA" id="ARBA00023125"/>
    </source>
</evidence>
<dbReference type="EMBL" id="LMVP01000514">
    <property type="protein sequence ID" value="PAV11510.1"/>
    <property type="molecule type" value="Genomic_DNA"/>
</dbReference>
<dbReference type="GO" id="GO:0003677">
    <property type="term" value="F:DNA binding"/>
    <property type="evidence" value="ECO:0007669"/>
    <property type="project" value="UniProtKB-KW"/>
</dbReference>
<evidence type="ECO:0000256" key="1">
    <source>
        <dbReference type="ARBA" id="ARBA00010923"/>
    </source>
</evidence>
<name>A0A2A2HQ78_9EURY</name>
<organism evidence="7 8">
    <name type="scientific">Methanosarcina spelaei</name>
    <dbReference type="NCBI Taxonomy" id="1036679"/>
    <lineage>
        <taxon>Archaea</taxon>
        <taxon>Methanobacteriati</taxon>
        <taxon>Methanobacteriota</taxon>
        <taxon>Stenosarchaea group</taxon>
        <taxon>Methanomicrobia</taxon>
        <taxon>Methanosarcinales</taxon>
        <taxon>Methanosarcinaceae</taxon>
        <taxon>Methanosarcina</taxon>
    </lineage>
</organism>
<dbReference type="PANTHER" id="PTHR30408:SF12">
    <property type="entry name" value="TYPE I RESTRICTION ENZYME MJAVIII SPECIFICITY SUBUNIT"/>
    <property type="match status" value="1"/>
</dbReference>
<keyword evidence="8" id="KW-1185">Reference proteome</keyword>
<evidence type="ECO:0000259" key="6">
    <source>
        <dbReference type="Pfam" id="PF01420"/>
    </source>
</evidence>
<evidence type="ECO:0000256" key="2">
    <source>
        <dbReference type="ARBA" id="ARBA00022747"/>
    </source>
</evidence>
<evidence type="ECO:0000313" key="7">
    <source>
        <dbReference type="EMBL" id="PAV11510.1"/>
    </source>
</evidence>
<feature type="domain" description="Type I restriction modification DNA specificity" evidence="6">
    <location>
        <begin position="23"/>
        <end position="193"/>
    </location>
</feature>
<gene>
    <name evidence="7" type="ORF">ASJ81_10055</name>
</gene>
<accession>A0A2A2HQ78</accession>
<evidence type="ECO:0000256" key="5">
    <source>
        <dbReference type="SAM" id="MobiDB-lite"/>
    </source>
</evidence>
<dbReference type="InterPro" id="IPR000055">
    <property type="entry name" value="Restrct_endonuc_typeI_TRD"/>
</dbReference>
<keyword evidence="3" id="KW-0238">DNA-binding</keyword>
<comment type="caution">
    <text evidence="7">The sequence shown here is derived from an EMBL/GenBank/DDBJ whole genome shotgun (WGS) entry which is preliminary data.</text>
</comment>
<dbReference type="InterPro" id="IPR052021">
    <property type="entry name" value="Type-I_RS_S_subunit"/>
</dbReference>
<dbReference type="CDD" id="cd17275">
    <property type="entry name" value="RMtype1_S_MjaORF132P-TRD1-CR1_like"/>
    <property type="match status" value="1"/>
</dbReference>
<dbReference type="CDD" id="cd17253">
    <property type="entry name" value="RMtype1_S_Eco933I-TRD2-CR2_like"/>
    <property type="match status" value="1"/>
</dbReference>
<feature type="region of interest" description="Disordered" evidence="5">
    <location>
        <begin position="450"/>
        <end position="484"/>
    </location>
</feature>
<dbReference type="OrthoDB" id="84651at2157"/>
<feature type="coiled-coil region" evidence="4">
    <location>
        <begin position="396"/>
        <end position="423"/>
    </location>
</feature>
<protein>
    <recommendedName>
        <fullName evidence="6">Type I restriction modification DNA specificity domain-containing protein</fullName>
    </recommendedName>
</protein>
<evidence type="ECO:0000313" key="8">
    <source>
        <dbReference type="Proteomes" id="UP000218164"/>
    </source>
</evidence>
<proteinExistence type="inferred from homology"/>
<feature type="domain" description="Type I restriction modification DNA specificity" evidence="6">
    <location>
        <begin position="240"/>
        <end position="407"/>
    </location>
</feature>
<dbReference type="Pfam" id="PF01420">
    <property type="entry name" value="Methylase_S"/>
    <property type="match status" value="2"/>
</dbReference>
<evidence type="ECO:0000256" key="4">
    <source>
        <dbReference type="SAM" id="Coils"/>
    </source>
</evidence>
<keyword evidence="4" id="KW-0175">Coiled coil</keyword>
<sequence length="484" mass="54784">MIHNLKPYPTYKDSGVLWLGKVPEHWVVKRLKQCVERFYAGGTPDSGNGDYYCNASKGLPWLMIADMTHQRHVKSTIKAITEKGRASKNLEVLPKGTLLYSMYASLGTVSVLEIEAAINQAIIGIKTRNLELETEFTLYFLESLQPYITLLSNSSTQANLNAEKVRSLPIYIPPLPEQSAIVHYLDYIDRRIRHYIRAKKKLIKLLEEQKQAIIHQAVTRGLDPNVKLKPSGVEWLGEIPEHWEVLPLKALSTVQSGITLGKQYLGQELVEFPYLRVANVQEGHVNLSEIKTIEVPAEEAKRSRLQKGDVLMTEGGDPDKLGRGCVWEGQIYPCLHQNHIFAVRPNISRLKPYYLGILLSSQYAKEYFLRTGKQTTNLASTNKTTIGQFPIPLPKVEEQDLILDKVENELEGIERAMSGISREISILREYRTRLIADVVTGKLDVREAAANLPEETDETEVFEDEFAGDDETAEEELESEPEEE</sequence>
<dbReference type="AlphaFoldDB" id="A0A2A2HQ78"/>
<comment type="similarity">
    <text evidence="1">Belongs to the type-I restriction system S methylase family.</text>
</comment>
<reference evidence="7 8" key="1">
    <citation type="journal article" date="2017" name="BMC Genomics">
        <title>Genomic analysis of methanogenic archaea reveals a shift towards energy conservation.</title>
        <authorList>
            <person name="Gilmore S.P."/>
            <person name="Henske J.K."/>
            <person name="Sexton J.A."/>
            <person name="Solomon K.V."/>
            <person name="Seppala S."/>
            <person name="Yoo J.I."/>
            <person name="Huyett L.M."/>
            <person name="Pressman A."/>
            <person name="Cogan J.Z."/>
            <person name="Kivenson V."/>
            <person name="Peng X."/>
            <person name="Tan Y."/>
            <person name="Valentine D.L."/>
            <person name="O'Malley M.A."/>
        </authorList>
    </citation>
    <scope>NUCLEOTIDE SEQUENCE [LARGE SCALE GENOMIC DNA]</scope>
    <source>
        <strain evidence="7 8">MC-15</strain>
    </source>
</reference>
<dbReference type="Proteomes" id="UP000218164">
    <property type="component" value="Unassembled WGS sequence"/>
</dbReference>
<dbReference type="GO" id="GO:0009307">
    <property type="term" value="P:DNA restriction-modification system"/>
    <property type="evidence" value="ECO:0007669"/>
    <property type="project" value="UniProtKB-KW"/>
</dbReference>
<dbReference type="InterPro" id="IPR044946">
    <property type="entry name" value="Restrct_endonuc_typeI_TRD_sf"/>
</dbReference>
<dbReference type="SUPFAM" id="SSF116734">
    <property type="entry name" value="DNA methylase specificity domain"/>
    <property type="match status" value="2"/>
</dbReference>